<dbReference type="Proteomes" id="UP000231960">
    <property type="component" value="Unassembled WGS sequence"/>
</dbReference>
<accession>A0A2M9R2Q4</accession>
<proteinExistence type="predicted"/>
<dbReference type="PROSITE" id="PS51257">
    <property type="entry name" value="PROKAR_LIPOPROTEIN"/>
    <property type="match status" value="1"/>
</dbReference>
<dbReference type="InterPro" id="IPR051200">
    <property type="entry name" value="Host-pathogen_enzymatic-act"/>
</dbReference>
<gene>
    <name evidence="2" type="ORF">CDL10_11205</name>
</gene>
<dbReference type="RefSeq" id="WP_100678762.1">
    <property type="nucleotide sequence ID" value="NZ_NIPO01000003.1"/>
</dbReference>
<dbReference type="OrthoDB" id="9773938at2"/>
<sequence>MKKVLLGVFAATFLFSCSNSDDNTIDNGGTEESFKYGYLVVNEGGYGYNNASVSYISPTMSRIHSNIFSAKNKGELLGDVAQSITFDGDVAYIVMNNSNMIRIVDRYTFKQIGEITEEMTLPRYAAVANGKLYVTNSGDVMEKGDEFITVYDLESNSFIKRIDVDIVAEEIFANDNYLYVGSDPWAIQHKIGIFDLSSDELVNTITLENKITGMLKNSGDGIYVLESSSEKSAISKIDGTTLVKNITTTAARDAQFLALDNGYLYTVANGNQVFKINATMPNFPSNPSFNIGISDYLYGFNIINGNVFVADTNFLAGTSSVLIYNLQGDFVKWFQGGVGTSKFYKN</sequence>
<dbReference type="InterPro" id="IPR011048">
    <property type="entry name" value="Haem_d1_sf"/>
</dbReference>
<organism evidence="2 3">
    <name type="scientific">Avrilella dinanensis</name>
    <dbReference type="NCBI Taxonomy" id="2008672"/>
    <lineage>
        <taxon>Bacteria</taxon>
        <taxon>Pseudomonadati</taxon>
        <taxon>Bacteroidota</taxon>
        <taxon>Flavobacteriia</taxon>
        <taxon>Flavobacteriales</taxon>
        <taxon>Flavobacteriaceae</taxon>
        <taxon>Avrilella</taxon>
    </lineage>
</organism>
<evidence type="ECO:0000256" key="1">
    <source>
        <dbReference type="SAM" id="SignalP"/>
    </source>
</evidence>
<evidence type="ECO:0000313" key="2">
    <source>
        <dbReference type="EMBL" id="PJR03023.1"/>
    </source>
</evidence>
<dbReference type="PANTHER" id="PTHR47197">
    <property type="entry name" value="PROTEIN NIRF"/>
    <property type="match status" value="1"/>
</dbReference>
<reference evidence="2 3" key="1">
    <citation type="submission" date="2017-06" db="EMBL/GenBank/DDBJ databases">
        <title>Description of Avrilella dinanensis gen. nov. sp. nov.</title>
        <authorList>
            <person name="Leyer C."/>
            <person name="Sassi M."/>
            <person name="Minet J."/>
            <person name="Kayal S."/>
            <person name="Cattoir V."/>
        </authorList>
    </citation>
    <scope>NUCLEOTIDE SEQUENCE [LARGE SCALE GENOMIC DNA]</scope>
    <source>
        <strain evidence="2 3">UR159</strain>
    </source>
</reference>
<keyword evidence="1" id="KW-0732">Signal</keyword>
<dbReference type="PANTHER" id="PTHR47197:SF3">
    <property type="entry name" value="DIHYDRO-HEME D1 DEHYDROGENASE"/>
    <property type="match status" value="1"/>
</dbReference>
<evidence type="ECO:0000313" key="3">
    <source>
        <dbReference type="Proteomes" id="UP000231960"/>
    </source>
</evidence>
<feature type="signal peptide" evidence="1">
    <location>
        <begin position="1"/>
        <end position="20"/>
    </location>
</feature>
<dbReference type="InterPro" id="IPR031815">
    <property type="entry name" value="DUF5074"/>
</dbReference>
<dbReference type="SUPFAM" id="SSF51004">
    <property type="entry name" value="C-terminal (heme d1) domain of cytochrome cd1-nitrite reductase"/>
    <property type="match status" value="1"/>
</dbReference>
<dbReference type="InterPro" id="IPR015943">
    <property type="entry name" value="WD40/YVTN_repeat-like_dom_sf"/>
</dbReference>
<keyword evidence="3" id="KW-1185">Reference proteome</keyword>
<comment type="caution">
    <text evidence="2">The sequence shown here is derived from an EMBL/GenBank/DDBJ whole genome shotgun (WGS) entry which is preliminary data.</text>
</comment>
<dbReference type="Pfam" id="PF16819">
    <property type="entry name" value="DUF5074"/>
    <property type="match status" value="1"/>
</dbReference>
<dbReference type="EMBL" id="NIPO01000003">
    <property type="protein sequence ID" value="PJR03023.1"/>
    <property type="molecule type" value="Genomic_DNA"/>
</dbReference>
<evidence type="ECO:0008006" key="4">
    <source>
        <dbReference type="Google" id="ProtNLM"/>
    </source>
</evidence>
<protein>
    <recommendedName>
        <fullName evidence="4">Cell surface protein</fullName>
    </recommendedName>
</protein>
<dbReference type="AlphaFoldDB" id="A0A2M9R2Q4"/>
<dbReference type="Gene3D" id="2.130.10.10">
    <property type="entry name" value="YVTN repeat-like/Quinoprotein amine dehydrogenase"/>
    <property type="match status" value="1"/>
</dbReference>
<name>A0A2M9R2Q4_9FLAO</name>
<feature type="chain" id="PRO_5014935658" description="Cell surface protein" evidence="1">
    <location>
        <begin position="21"/>
        <end position="346"/>
    </location>
</feature>